<feature type="region of interest" description="Disordered" evidence="1">
    <location>
        <begin position="29"/>
        <end position="88"/>
    </location>
</feature>
<gene>
    <name evidence="2" type="ORF">KI387_022143</name>
</gene>
<name>A0AA38FZE2_TAXCH</name>
<protein>
    <submittedName>
        <fullName evidence="2">Uncharacterized protein</fullName>
    </submittedName>
</protein>
<dbReference type="EMBL" id="JAHRHJ020000005">
    <property type="protein sequence ID" value="KAH9313516.1"/>
    <property type="molecule type" value="Genomic_DNA"/>
</dbReference>
<sequence>GPAQIFFSKLEKEKSNWSLQELEQVFMDRWATKEEEDEAEEEEEIEKGEEESEEKETSEEEEEEDVDDETATQDRISYGWLDDQAWRK</sequence>
<keyword evidence="3" id="KW-1185">Reference proteome</keyword>
<reference evidence="2 3" key="1">
    <citation type="journal article" date="2021" name="Nat. Plants">
        <title>The Taxus genome provides insights into paclitaxel biosynthesis.</title>
        <authorList>
            <person name="Xiong X."/>
            <person name="Gou J."/>
            <person name="Liao Q."/>
            <person name="Li Y."/>
            <person name="Zhou Q."/>
            <person name="Bi G."/>
            <person name="Li C."/>
            <person name="Du R."/>
            <person name="Wang X."/>
            <person name="Sun T."/>
            <person name="Guo L."/>
            <person name="Liang H."/>
            <person name="Lu P."/>
            <person name="Wu Y."/>
            <person name="Zhang Z."/>
            <person name="Ro D.K."/>
            <person name="Shang Y."/>
            <person name="Huang S."/>
            <person name="Yan J."/>
        </authorList>
    </citation>
    <scope>NUCLEOTIDE SEQUENCE [LARGE SCALE GENOMIC DNA]</scope>
    <source>
        <strain evidence="2">Ta-2019</strain>
    </source>
</reference>
<dbReference type="Proteomes" id="UP000824469">
    <property type="component" value="Unassembled WGS sequence"/>
</dbReference>
<feature type="non-terminal residue" evidence="2">
    <location>
        <position position="1"/>
    </location>
</feature>
<evidence type="ECO:0000256" key="1">
    <source>
        <dbReference type="SAM" id="MobiDB-lite"/>
    </source>
</evidence>
<feature type="compositionally biased region" description="Acidic residues" evidence="1">
    <location>
        <begin position="34"/>
        <end position="71"/>
    </location>
</feature>
<evidence type="ECO:0000313" key="3">
    <source>
        <dbReference type="Proteomes" id="UP000824469"/>
    </source>
</evidence>
<organism evidence="2 3">
    <name type="scientific">Taxus chinensis</name>
    <name type="common">Chinese yew</name>
    <name type="synonym">Taxus wallichiana var. chinensis</name>
    <dbReference type="NCBI Taxonomy" id="29808"/>
    <lineage>
        <taxon>Eukaryota</taxon>
        <taxon>Viridiplantae</taxon>
        <taxon>Streptophyta</taxon>
        <taxon>Embryophyta</taxon>
        <taxon>Tracheophyta</taxon>
        <taxon>Spermatophyta</taxon>
        <taxon>Pinopsida</taxon>
        <taxon>Pinidae</taxon>
        <taxon>Conifers II</taxon>
        <taxon>Cupressales</taxon>
        <taxon>Taxaceae</taxon>
        <taxon>Taxus</taxon>
    </lineage>
</organism>
<dbReference type="AlphaFoldDB" id="A0AA38FZE2"/>
<proteinExistence type="predicted"/>
<accession>A0AA38FZE2</accession>
<evidence type="ECO:0000313" key="2">
    <source>
        <dbReference type="EMBL" id="KAH9313516.1"/>
    </source>
</evidence>
<feature type="non-terminal residue" evidence="2">
    <location>
        <position position="88"/>
    </location>
</feature>
<comment type="caution">
    <text evidence="2">The sequence shown here is derived from an EMBL/GenBank/DDBJ whole genome shotgun (WGS) entry which is preliminary data.</text>
</comment>